<dbReference type="Gene3D" id="3.20.20.410">
    <property type="entry name" value="Protein of unknown function UPF0759"/>
    <property type="match status" value="1"/>
</dbReference>
<dbReference type="SUPFAM" id="SSF117396">
    <property type="entry name" value="TM1631-like"/>
    <property type="match status" value="1"/>
</dbReference>
<accession>A0A8J3Y0K6</accession>
<name>A0A8J3Y0K6_9ACTN</name>
<dbReference type="GO" id="GO:0016301">
    <property type="term" value="F:kinase activity"/>
    <property type="evidence" value="ECO:0007669"/>
    <property type="project" value="UniProtKB-KW"/>
</dbReference>
<gene>
    <name evidence="1" type="ORF">Pth03_70320</name>
</gene>
<dbReference type="Proteomes" id="UP000605992">
    <property type="component" value="Unassembled WGS sequence"/>
</dbReference>
<dbReference type="EMBL" id="BOOR01000068">
    <property type="protein sequence ID" value="GII58643.1"/>
    <property type="molecule type" value="Genomic_DNA"/>
</dbReference>
<dbReference type="Pfam" id="PF01904">
    <property type="entry name" value="DUF72"/>
    <property type="match status" value="1"/>
</dbReference>
<sequence length="264" mass="29879">MPIYVGTSGWQYGDWRDEIYAGVPQRLWLERYCQAYATLENNNAFYRLPSKETFESWRERTPDDFVMAVKASRFLTHIKRLKDPQEPVARLMGVAEGLGRKLGPILLQLPPTMRADAGRLRDCLACFPKKVRVAVEPRHPSWWTDEIQQIMADQGAALCWADRRNKAQSPLWRTAGWAYLRFHEGTARPRPSYGEKVLRKWLDPLGDVVGDAGDAYVYFNNDAGGAAVRDAVTFAALAEEAGLSVSRVTPPDELPELPQLSRTV</sequence>
<dbReference type="PANTHER" id="PTHR30348">
    <property type="entry name" value="UNCHARACTERIZED PROTEIN YECE"/>
    <property type="match status" value="1"/>
</dbReference>
<dbReference type="RefSeq" id="WP_203948728.1">
    <property type="nucleotide sequence ID" value="NZ_BOOR01000068.1"/>
</dbReference>
<proteinExistence type="predicted"/>
<dbReference type="InterPro" id="IPR036520">
    <property type="entry name" value="UPF0759_sf"/>
</dbReference>
<dbReference type="AlphaFoldDB" id="A0A8J3Y0K6"/>
<evidence type="ECO:0000313" key="2">
    <source>
        <dbReference type="Proteomes" id="UP000605992"/>
    </source>
</evidence>
<dbReference type="InterPro" id="IPR002763">
    <property type="entry name" value="DUF72"/>
</dbReference>
<dbReference type="PANTHER" id="PTHR30348:SF4">
    <property type="entry name" value="DUF72 DOMAIN-CONTAINING PROTEIN"/>
    <property type="match status" value="1"/>
</dbReference>
<organism evidence="1 2">
    <name type="scientific">Planotetraspora thailandica</name>
    <dbReference type="NCBI Taxonomy" id="487172"/>
    <lineage>
        <taxon>Bacteria</taxon>
        <taxon>Bacillati</taxon>
        <taxon>Actinomycetota</taxon>
        <taxon>Actinomycetes</taxon>
        <taxon>Streptosporangiales</taxon>
        <taxon>Streptosporangiaceae</taxon>
        <taxon>Planotetraspora</taxon>
    </lineage>
</organism>
<comment type="caution">
    <text evidence="1">The sequence shown here is derived from an EMBL/GenBank/DDBJ whole genome shotgun (WGS) entry which is preliminary data.</text>
</comment>
<reference evidence="1" key="1">
    <citation type="submission" date="2021-01" db="EMBL/GenBank/DDBJ databases">
        <title>Whole genome shotgun sequence of Planotetraspora thailandica NBRC 104271.</title>
        <authorList>
            <person name="Komaki H."/>
            <person name="Tamura T."/>
        </authorList>
    </citation>
    <scope>NUCLEOTIDE SEQUENCE</scope>
    <source>
        <strain evidence="1">NBRC 104271</strain>
    </source>
</reference>
<keyword evidence="1" id="KW-0808">Transferase</keyword>
<keyword evidence="2" id="KW-1185">Reference proteome</keyword>
<keyword evidence="1" id="KW-0418">Kinase</keyword>
<evidence type="ECO:0000313" key="1">
    <source>
        <dbReference type="EMBL" id="GII58643.1"/>
    </source>
</evidence>
<protein>
    <submittedName>
        <fullName evidence="1">Histidine kinase</fullName>
    </submittedName>
</protein>